<dbReference type="STRING" id="447093.C0NIP5"/>
<evidence type="ECO:0000313" key="4">
    <source>
        <dbReference type="EMBL" id="EEH08765.1"/>
    </source>
</evidence>
<dbReference type="GeneID" id="69035318"/>
<dbReference type="PROSITE" id="PS51419">
    <property type="entry name" value="RAB"/>
    <property type="match status" value="1"/>
</dbReference>
<dbReference type="SMART" id="SM00173">
    <property type="entry name" value="RAS"/>
    <property type="match status" value="1"/>
</dbReference>
<evidence type="ECO:0000313" key="5">
    <source>
        <dbReference type="Proteomes" id="UP000001631"/>
    </source>
</evidence>
<dbReference type="AlphaFoldDB" id="C0NIP5"/>
<dbReference type="PROSITE" id="PS51420">
    <property type="entry name" value="RHO"/>
    <property type="match status" value="1"/>
</dbReference>
<evidence type="ECO:0000256" key="2">
    <source>
        <dbReference type="ARBA" id="ARBA00023134"/>
    </source>
</evidence>
<dbReference type="EMBL" id="GG663365">
    <property type="protein sequence ID" value="EEH08765.1"/>
    <property type="molecule type" value="Genomic_DNA"/>
</dbReference>
<evidence type="ECO:0000256" key="1">
    <source>
        <dbReference type="ARBA" id="ARBA00022741"/>
    </source>
</evidence>
<dbReference type="Pfam" id="PF00071">
    <property type="entry name" value="Ras"/>
    <property type="match status" value="1"/>
</dbReference>
<accession>C0NIP5</accession>
<organism evidence="4 5">
    <name type="scientific">Ajellomyces capsulatus (strain G186AR / H82 / ATCC MYA-2454 / RMSCC 2432)</name>
    <name type="common">Darling's disease fungus</name>
    <name type="synonym">Histoplasma capsulatum</name>
    <dbReference type="NCBI Taxonomy" id="447093"/>
    <lineage>
        <taxon>Eukaryota</taxon>
        <taxon>Fungi</taxon>
        <taxon>Dikarya</taxon>
        <taxon>Ascomycota</taxon>
        <taxon>Pezizomycotina</taxon>
        <taxon>Eurotiomycetes</taxon>
        <taxon>Eurotiomycetidae</taxon>
        <taxon>Onygenales</taxon>
        <taxon>Ajellomycetaceae</taxon>
        <taxon>Histoplasma</taxon>
    </lineage>
</organism>
<dbReference type="HOGENOM" id="CLU_1102522_0_0_1"/>
<dbReference type="Proteomes" id="UP000001631">
    <property type="component" value="Unassembled WGS sequence"/>
</dbReference>
<proteinExistence type="predicted"/>
<evidence type="ECO:0000256" key="3">
    <source>
        <dbReference type="SAM" id="MobiDB-lite"/>
    </source>
</evidence>
<dbReference type="GO" id="GO:0007264">
    <property type="term" value="P:small GTPase-mediated signal transduction"/>
    <property type="evidence" value="ECO:0007669"/>
    <property type="project" value="InterPro"/>
</dbReference>
<dbReference type="RefSeq" id="XP_045289246.1">
    <property type="nucleotide sequence ID" value="XM_045429351.1"/>
</dbReference>
<dbReference type="Gene3D" id="3.40.50.300">
    <property type="entry name" value="P-loop containing nucleotide triphosphate hydrolases"/>
    <property type="match status" value="1"/>
</dbReference>
<gene>
    <name evidence="4" type="ORF">HCBG_02302</name>
</gene>
<protein>
    <submittedName>
        <fullName evidence="4">Small GTPase RHO1</fullName>
    </submittedName>
</protein>
<dbReference type="InParanoid" id="C0NIP5"/>
<keyword evidence="5" id="KW-1185">Reference proteome</keyword>
<dbReference type="SMART" id="SM00174">
    <property type="entry name" value="RHO"/>
    <property type="match status" value="1"/>
</dbReference>
<reference evidence="4" key="1">
    <citation type="submission" date="2009-02" db="EMBL/GenBank/DDBJ databases">
        <title>The Genome Sequence of Ajellomyces capsulatus strain G186AR.</title>
        <authorList>
            <consortium name="The Broad Institute Genome Sequencing Platform"/>
            <person name="Champion M."/>
            <person name="Cuomo C."/>
            <person name="Ma L.-J."/>
            <person name="Henn M.R."/>
            <person name="Sil A."/>
            <person name="Goldman B."/>
            <person name="Young S.K."/>
            <person name="Kodira C.D."/>
            <person name="Zeng Q."/>
            <person name="Koehrsen M."/>
            <person name="Alvarado L."/>
            <person name="Berlin A."/>
            <person name="Borenstein D."/>
            <person name="Chen Z."/>
            <person name="Engels R."/>
            <person name="Freedman E."/>
            <person name="Gellesch M."/>
            <person name="Goldberg J."/>
            <person name="Griggs A."/>
            <person name="Gujja S."/>
            <person name="Heiman D."/>
            <person name="Hepburn T."/>
            <person name="Howarth C."/>
            <person name="Jen D."/>
            <person name="Larson L."/>
            <person name="Lewis B."/>
            <person name="Mehta T."/>
            <person name="Park D."/>
            <person name="Pearson M."/>
            <person name="Roberts A."/>
            <person name="Saif S."/>
            <person name="Shea T."/>
            <person name="Shenoy N."/>
            <person name="Sisk P."/>
            <person name="Stolte C."/>
            <person name="Sykes S."/>
            <person name="Walk T."/>
            <person name="White J."/>
            <person name="Yandava C."/>
            <person name="Klein B."/>
            <person name="McEwen J.G."/>
            <person name="Puccia R."/>
            <person name="Goldman G.H."/>
            <person name="Felipe M.S."/>
            <person name="Nino-Vega G."/>
            <person name="San-Blas G."/>
            <person name="Taylor J."/>
            <person name="Mendoza L."/>
            <person name="Galagan J."/>
            <person name="Nusbaum C."/>
            <person name="Birren B."/>
        </authorList>
    </citation>
    <scope>NUCLEOTIDE SEQUENCE</scope>
    <source>
        <strain evidence="4">G186AR</strain>
    </source>
</reference>
<dbReference type="SUPFAM" id="SSF52540">
    <property type="entry name" value="P-loop containing nucleoside triphosphate hydrolases"/>
    <property type="match status" value="1"/>
</dbReference>
<dbReference type="PRINTS" id="PR00449">
    <property type="entry name" value="RASTRNSFRMNG"/>
</dbReference>
<keyword evidence="2" id="KW-0342">GTP-binding</keyword>
<dbReference type="InterPro" id="IPR027417">
    <property type="entry name" value="P-loop_NTPase"/>
</dbReference>
<dbReference type="GO" id="GO:0003924">
    <property type="term" value="F:GTPase activity"/>
    <property type="evidence" value="ECO:0007669"/>
    <property type="project" value="InterPro"/>
</dbReference>
<name>C0NIP5_AJECG</name>
<feature type="compositionally biased region" description="Basic and acidic residues" evidence="3">
    <location>
        <begin position="169"/>
        <end position="179"/>
    </location>
</feature>
<dbReference type="SMART" id="SM00175">
    <property type="entry name" value="RAB"/>
    <property type="match status" value="1"/>
</dbReference>
<dbReference type="GO" id="GO:0005525">
    <property type="term" value="F:GTP binding"/>
    <property type="evidence" value="ECO:0007669"/>
    <property type="project" value="UniProtKB-KW"/>
</dbReference>
<feature type="region of interest" description="Disordered" evidence="3">
    <location>
        <begin position="167"/>
        <end position="232"/>
    </location>
</feature>
<keyword evidence="1" id="KW-0547">Nucleotide-binding</keyword>
<dbReference type="PANTHER" id="PTHR24072">
    <property type="entry name" value="RHO FAMILY GTPASE"/>
    <property type="match status" value="1"/>
</dbReference>
<dbReference type="InterPro" id="IPR001806">
    <property type="entry name" value="Small_GTPase"/>
</dbReference>
<dbReference type="InterPro" id="IPR003578">
    <property type="entry name" value="Small_GTPase_Rho"/>
</dbReference>
<dbReference type="VEuPathDB" id="FungiDB:I7I50_10833"/>
<sequence length="287" mass="32154">MTSQTPEHSKPVRRVDSFLGSLHPIACNDVELGLICCLFRCAFVGSDGVGKTSILYRLFRSKAPPIEDFLNVSDDQAPGGRYGMPSLCDICDHQTLNMELDGKKYALYLRDTSDEASRLRPLAYSNVSIVVICFSVADVNSFHAIESYWLEEINHFHPRGIPKIIIGNKIDRRTQHRASEEEETEKKSKKQQQQQQKKNKTKNKKQLPQLSFRRSDPPLPAHESQSVSREEGMRLAETINAVAYVECSAVTEEGMSDVFRAIQNALGKAQAYSSAPIYCGRPGCTIL</sequence>